<evidence type="ECO:0000313" key="3">
    <source>
        <dbReference type="EMBL" id="CAJ0925364.1"/>
    </source>
</evidence>
<name>A0ABN9KYQ6_9NEOB</name>
<dbReference type="SMART" id="SM00228">
    <property type="entry name" value="PDZ"/>
    <property type="match status" value="2"/>
</dbReference>
<dbReference type="Gene3D" id="2.30.42.10">
    <property type="match status" value="2"/>
</dbReference>
<feature type="compositionally biased region" description="Polar residues" evidence="1">
    <location>
        <begin position="187"/>
        <end position="202"/>
    </location>
</feature>
<dbReference type="CDD" id="cd06671">
    <property type="entry name" value="PDZ7_MUPP1-PD6_PATJ-like"/>
    <property type="match status" value="1"/>
</dbReference>
<accession>A0ABN9KYQ6</accession>
<evidence type="ECO:0000313" key="4">
    <source>
        <dbReference type="Proteomes" id="UP001176940"/>
    </source>
</evidence>
<gene>
    <name evidence="3" type="ORF">RIMI_LOCUS2487166</name>
</gene>
<feature type="domain" description="PDZ" evidence="2">
    <location>
        <begin position="15"/>
        <end position="62"/>
    </location>
</feature>
<evidence type="ECO:0000259" key="2">
    <source>
        <dbReference type="PROSITE" id="PS50106"/>
    </source>
</evidence>
<dbReference type="PANTHER" id="PTHR19964:SF11">
    <property type="entry name" value="INAD-LIKE PROTEIN"/>
    <property type="match status" value="1"/>
</dbReference>
<reference evidence="3" key="1">
    <citation type="submission" date="2023-07" db="EMBL/GenBank/DDBJ databases">
        <authorList>
            <person name="Stuckert A."/>
        </authorList>
    </citation>
    <scope>NUCLEOTIDE SEQUENCE</scope>
</reference>
<dbReference type="SUPFAM" id="SSF50156">
    <property type="entry name" value="PDZ domain-like"/>
    <property type="match status" value="2"/>
</dbReference>
<dbReference type="PROSITE" id="PS50106">
    <property type="entry name" value="PDZ"/>
    <property type="match status" value="2"/>
</dbReference>
<dbReference type="PANTHER" id="PTHR19964">
    <property type="entry name" value="MULTIPLE PDZ DOMAIN PROTEIN"/>
    <property type="match status" value="1"/>
</dbReference>
<organism evidence="3 4">
    <name type="scientific">Ranitomeya imitator</name>
    <name type="common">mimic poison frog</name>
    <dbReference type="NCBI Taxonomy" id="111125"/>
    <lineage>
        <taxon>Eukaryota</taxon>
        <taxon>Metazoa</taxon>
        <taxon>Chordata</taxon>
        <taxon>Craniata</taxon>
        <taxon>Vertebrata</taxon>
        <taxon>Euteleostomi</taxon>
        <taxon>Amphibia</taxon>
        <taxon>Batrachia</taxon>
        <taxon>Anura</taxon>
        <taxon>Neobatrachia</taxon>
        <taxon>Hyloidea</taxon>
        <taxon>Dendrobatidae</taxon>
        <taxon>Dendrobatinae</taxon>
        <taxon>Ranitomeya</taxon>
    </lineage>
</organism>
<feature type="region of interest" description="Disordered" evidence="1">
    <location>
        <begin position="172"/>
        <end position="202"/>
    </location>
</feature>
<dbReference type="InterPro" id="IPR051342">
    <property type="entry name" value="PDZ_scaffold"/>
</dbReference>
<proteinExistence type="predicted"/>
<dbReference type="EMBL" id="CAUEEQ010003481">
    <property type="protein sequence ID" value="CAJ0925364.1"/>
    <property type="molecule type" value="Genomic_DNA"/>
</dbReference>
<feature type="domain" description="PDZ" evidence="2">
    <location>
        <begin position="314"/>
        <end position="406"/>
    </location>
</feature>
<dbReference type="Proteomes" id="UP001176940">
    <property type="component" value="Unassembled WGS sequence"/>
</dbReference>
<sequence length="535" mass="58539">MNRAVDPLDPARTVIVVQSLLAGGVAEESGQILPGDRLIFVNDSFMDNASLEEAVQILTSAPPGRVRIGICKPLVSDMKEGHVYIPLVGESEDNVEVPVDDPSPTVQFYHEKYQVEPFIDDGREELVDEPSLTLGPAFNIHHNNAEPLQESWEMHNMGGFMEEIEMLVDDEDPQQDASHADNDEHSLQSNGIPPPSVQNTSSAPAWLDAAAYRDLSDSRSRLLPLEALDTYDSDIHSPEEIILDLAMEQRETAFLKEPTIIFDPDAIVLKRSHRTERDSGAQRLQSLSSIELPEREEGEGEETPTFSHWGAPRVVEIWREPQVSLGISIVGGHTIIKRLKNGEELKGIFIKQVLEDSPAGRTKALKTGDKILEVSGVDLKSATHEEAVEAIKNAGNPVVFVIQSLSAAPRLLSIVKPANKGGAESSPQGLVASLILLFSGSCGLSYSSLPSGLVASLILLFPGSCGQSYSSLLRVLLDAYLVSCFWQAAKYLVPSEFRAWALFKAVESFRLSGVIIPITEDEKFQGFYSNLFICS</sequence>
<evidence type="ECO:0000256" key="1">
    <source>
        <dbReference type="SAM" id="MobiDB-lite"/>
    </source>
</evidence>
<dbReference type="InterPro" id="IPR001478">
    <property type="entry name" value="PDZ"/>
</dbReference>
<comment type="caution">
    <text evidence="3">The sequence shown here is derived from an EMBL/GenBank/DDBJ whole genome shotgun (WGS) entry which is preliminary data.</text>
</comment>
<feature type="region of interest" description="Disordered" evidence="1">
    <location>
        <begin position="273"/>
        <end position="306"/>
    </location>
</feature>
<keyword evidence="4" id="KW-1185">Reference proteome</keyword>
<protein>
    <recommendedName>
        <fullName evidence="2">PDZ domain-containing protein</fullName>
    </recommendedName>
</protein>
<dbReference type="InterPro" id="IPR036034">
    <property type="entry name" value="PDZ_sf"/>
</dbReference>
<dbReference type="Pfam" id="PF00595">
    <property type="entry name" value="PDZ"/>
    <property type="match status" value="2"/>
</dbReference>